<evidence type="ECO:0000256" key="3">
    <source>
        <dbReference type="ARBA" id="ARBA00022737"/>
    </source>
</evidence>
<dbReference type="PROSITE" id="PS00678">
    <property type="entry name" value="WD_REPEATS_1"/>
    <property type="match status" value="1"/>
</dbReference>
<accession>A0AAD4EWZ3</accession>
<evidence type="ECO:0008006" key="10">
    <source>
        <dbReference type="Google" id="ProtNLM"/>
    </source>
</evidence>
<keyword evidence="2 6" id="KW-0853">WD repeat</keyword>
<name>A0AAD4EWZ3_9PEZI</name>
<feature type="repeat" description="WD" evidence="6">
    <location>
        <begin position="284"/>
        <end position="321"/>
    </location>
</feature>
<keyword evidence="4" id="KW-0833">Ubl conjugation pathway</keyword>
<dbReference type="Proteomes" id="UP001197093">
    <property type="component" value="Unassembled WGS sequence"/>
</dbReference>
<dbReference type="SMART" id="SM00320">
    <property type="entry name" value="WD40"/>
    <property type="match status" value="5"/>
</dbReference>
<sequence>MADKAPSSPARRSATLSNSLLSSPPRAPSTRGKERRNPSITPRKFTRFFTPRSRVSSKPSAARKALYDLTAPALNRCQTPSSPLKPISEELTLPNLQDAHRVKRRKVHHATPEKQTSHLPTPLNSSPLLPTPDFRPQFSSPIQSDRSRQALQDGVFRDDDVSEDEEEQVEGLGSALKRPVPLHRRGLGAQLVQRMTGAMRYAGERAVECPVAESSLVAVGDEEGYVRLLDSNKDFSKIHLSFQAHGNAVIDLAFSEDDHLLATASGDQTGRVIDMMTQQPISVLGYHTASLKQVRFQPGRGSSCVLATSGRDGSVQIWDLRCRGGPVHDMGIVSEAGLRHGAPKPLSPGCVVNSIYDAHARTTRHAKGQPPTSSSGDVARLGEVPGRIGEVSVTALQFLPPGREHLLLTACEADASIKLWDIRAVHTSRHHKASTPVSFTAPPPGHAAFRPFGICSMTLGGDGTRLYALSKDNTVYAYSTAHLVLGHAPDLVPARPGTEPPRRRHHPHGTAHEGLGPLYGFRHPLFHATSFYVKAAIRPAANGQSELLAVGSSDGAAVLFPTDERYLQDAWSSSSSSSSGGGPEQQETYYVGTPTATPALPRPGLRSATAAALTRTNSGLFARHMDGGAGPASTPIVRRGTPLVRGHSKEVGAVAWTSGGKLVTVGDDFVIRCWSEEREKAADLRLGGETEGRRWGCGWADVGDGWDGDADDW</sequence>
<evidence type="ECO:0000256" key="6">
    <source>
        <dbReference type="PROSITE-ProRule" id="PRU00221"/>
    </source>
</evidence>
<dbReference type="PANTHER" id="PTHR22852:SF0">
    <property type="entry name" value="DENTICLELESS PROTEIN HOMOLOG"/>
    <property type="match status" value="1"/>
</dbReference>
<evidence type="ECO:0000256" key="7">
    <source>
        <dbReference type="SAM" id="MobiDB-lite"/>
    </source>
</evidence>
<dbReference type="EMBL" id="JAHCVI010000002">
    <property type="protein sequence ID" value="KAG7288834.1"/>
    <property type="molecule type" value="Genomic_DNA"/>
</dbReference>
<dbReference type="InterPro" id="IPR001680">
    <property type="entry name" value="WD40_rpt"/>
</dbReference>
<dbReference type="GO" id="GO:0005634">
    <property type="term" value="C:nucleus"/>
    <property type="evidence" value="ECO:0007669"/>
    <property type="project" value="TreeGrafter"/>
</dbReference>
<proteinExistence type="inferred from homology"/>
<dbReference type="InterPro" id="IPR019775">
    <property type="entry name" value="WD40_repeat_CS"/>
</dbReference>
<dbReference type="GO" id="GO:0043161">
    <property type="term" value="P:proteasome-mediated ubiquitin-dependent protein catabolic process"/>
    <property type="evidence" value="ECO:0007669"/>
    <property type="project" value="TreeGrafter"/>
</dbReference>
<organism evidence="8 9">
    <name type="scientific">Staphylotrichum longicolle</name>
    <dbReference type="NCBI Taxonomy" id="669026"/>
    <lineage>
        <taxon>Eukaryota</taxon>
        <taxon>Fungi</taxon>
        <taxon>Dikarya</taxon>
        <taxon>Ascomycota</taxon>
        <taxon>Pezizomycotina</taxon>
        <taxon>Sordariomycetes</taxon>
        <taxon>Sordariomycetidae</taxon>
        <taxon>Sordariales</taxon>
        <taxon>Chaetomiaceae</taxon>
        <taxon>Staphylotrichum</taxon>
    </lineage>
</organism>
<keyword evidence="3" id="KW-0677">Repeat</keyword>
<reference evidence="8" key="1">
    <citation type="submission" date="2023-02" db="EMBL/GenBank/DDBJ databases">
        <authorList>
            <person name="Palmer J.M."/>
        </authorList>
    </citation>
    <scope>NUCLEOTIDE SEQUENCE</scope>
    <source>
        <strain evidence="8">FW57</strain>
    </source>
</reference>
<comment type="caution">
    <text evidence="8">The sequence shown here is derived from an EMBL/GenBank/DDBJ whole genome shotgun (WGS) entry which is preliminary data.</text>
</comment>
<feature type="region of interest" description="Disordered" evidence="7">
    <location>
        <begin position="1"/>
        <end position="62"/>
    </location>
</feature>
<evidence type="ECO:0000256" key="5">
    <source>
        <dbReference type="ARBA" id="ARBA00038344"/>
    </source>
</evidence>
<dbReference type="PROSITE" id="PS50082">
    <property type="entry name" value="WD_REPEATS_2"/>
    <property type="match status" value="3"/>
</dbReference>
<comment type="similarity">
    <text evidence="5">Belongs to the WD repeat cdt2 family.</text>
</comment>
<evidence type="ECO:0000256" key="4">
    <source>
        <dbReference type="ARBA" id="ARBA00022786"/>
    </source>
</evidence>
<dbReference type="InterPro" id="IPR051865">
    <property type="entry name" value="WD-repeat_CDT2_adapter"/>
</dbReference>
<feature type="region of interest" description="Disordered" evidence="7">
    <location>
        <begin position="157"/>
        <end position="176"/>
    </location>
</feature>
<feature type="compositionally biased region" description="Low complexity" evidence="7">
    <location>
        <begin position="117"/>
        <end position="132"/>
    </location>
</feature>
<protein>
    <recommendedName>
        <fullName evidence="10">WD40 repeat-like protein</fullName>
    </recommendedName>
</protein>
<dbReference type="InterPro" id="IPR015943">
    <property type="entry name" value="WD40/YVTN_repeat-like_dom_sf"/>
</dbReference>
<feature type="region of interest" description="Disordered" evidence="7">
    <location>
        <begin position="489"/>
        <end position="514"/>
    </location>
</feature>
<dbReference type="SUPFAM" id="SSF50978">
    <property type="entry name" value="WD40 repeat-like"/>
    <property type="match status" value="1"/>
</dbReference>
<keyword evidence="9" id="KW-1185">Reference proteome</keyword>
<feature type="repeat" description="WD" evidence="6">
    <location>
        <begin position="242"/>
        <end position="283"/>
    </location>
</feature>
<dbReference type="PROSITE" id="PS50294">
    <property type="entry name" value="WD_REPEATS_REGION"/>
    <property type="match status" value="1"/>
</dbReference>
<dbReference type="GO" id="GO:0030674">
    <property type="term" value="F:protein-macromolecule adaptor activity"/>
    <property type="evidence" value="ECO:0007669"/>
    <property type="project" value="TreeGrafter"/>
</dbReference>
<gene>
    <name evidence="8" type="ORF">NEMBOFW57_005193</name>
</gene>
<evidence type="ECO:0000313" key="8">
    <source>
        <dbReference type="EMBL" id="KAG7288834.1"/>
    </source>
</evidence>
<dbReference type="AlphaFoldDB" id="A0AAD4EWZ3"/>
<dbReference type="PANTHER" id="PTHR22852">
    <property type="entry name" value="LETHAL 2 DENTICLELESS PROTEIN RETINOIC ACID-REGULATED NUCLEAR MATRIX-ASSOCIATED PROTEIN"/>
    <property type="match status" value="1"/>
</dbReference>
<evidence type="ECO:0000256" key="2">
    <source>
        <dbReference type="ARBA" id="ARBA00022574"/>
    </source>
</evidence>
<feature type="compositionally biased region" description="Acidic residues" evidence="7">
    <location>
        <begin position="160"/>
        <end position="169"/>
    </location>
</feature>
<evidence type="ECO:0000256" key="1">
    <source>
        <dbReference type="ARBA" id="ARBA00004906"/>
    </source>
</evidence>
<dbReference type="Pfam" id="PF00400">
    <property type="entry name" value="WD40"/>
    <property type="match status" value="3"/>
</dbReference>
<feature type="repeat" description="WD" evidence="6">
    <location>
        <begin position="644"/>
        <end position="684"/>
    </location>
</feature>
<feature type="region of interest" description="Disordered" evidence="7">
    <location>
        <begin position="571"/>
        <end position="604"/>
    </location>
</feature>
<dbReference type="InterPro" id="IPR036322">
    <property type="entry name" value="WD40_repeat_dom_sf"/>
</dbReference>
<feature type="region of interest" description="Disordered" evidence="7">
    <location>
        <begin position="75"/>
        <end position="150"/>
    </location>
</feature>
<comment type="pathway">
    <text evidence="1">Protein modification; protein ubiquitination.</text>
</comment>
<dbReference type="Gene3D" id="2.130.10.10">
    <property type="entry name" value="YVTN repeat-like/Quinoprotein amine dehydrogenase"/>
    <property type="match status" value="3"/>
</dbReference>
<evidence type="ECO:0000313" key="9">
    <source>
        <dbReference type="Proteomes" id="UP001197093"/>
    </source>
</evidence>